<dbReference type="SUPFAM" id="SSF53850">
    <property type="entry name" value="Periplasmic binding protein-like II"/>
    <property type="match status" value="1"/>
</dbReference>
<proteinExistence type="inferred from homology"/>
<evidence type="ECO:0000313" key="3">
    <source>
        <dbReference type="Proteomes" id="UP000017548"/>
    </source>
</evidence>
<name>A0ABP2Z2N6_9GAMM</name>
<reference evidence="2 3" key="1">
    <citation type="journal article" date="2013" name="Genome Announc.">
        <title>Draft Genome Sequence of Shewanella decolorationis S12, a Dye-Degrading Bacterium Isolated from a Wastewater Treatment Plant.</title>
        <authorList>
            <person name="Xu M."/>
            <person name="Fang Y."/>
            <person name="Liu J."/>
            <person name="Chen X."/>
            <person name="Sun G."/>
            <person name="Guo J."/>
            <person name="Hua Z."/>
            <person name="Tu Q."/>
            <person name="Wu L."/>
            <person name="Zhou J."/>
            <person name="Liu X."/>
        </authorList>
    </citation>
    <scope>NUCLEOTIDE SEQUENCE [LARGE SCALE GENOMIC DNA]</scope>
    <source>
        <strain evidence="2 3">S12</strain>
    </source>
</reference>
<accession>A0ABP2Z2N6</accession>
<evidence type="ECO:0000256" key="1">
    <source>
        <dbReference type="ARBA" id="ARBA00010333"/>
    </source>
</evidence>
<sequence>MHALLISKEANMKTLVSLILVLFINTAVAETVYLTSLSWPPYSDKSLSEQGASVAVAKAAFKAEGHELVVDFFPWTRAVKMASEPNSKYLGYFPEYKYETSEFVFSDPMGKGPLGLVQNKNKPISFTAVADLAGKRIGVVQDYVNTKELDDMIASGAIKGDAVPSDDLNVKKVGSGRLDAAVIDANVLKYLLNTDPSLSEFKNTVEMNNVILEDKNLYIAFRNDAEGQKWQKIYNQGLTKIDVNNIMSNYLK</sequence>
<keyword evidence="3" id="KW-1185">Reference proteome</keyword>
<comment type="caution">
    <text evidence="2">The sequence shown here is derived from an EMBL/GenBank/DDBJ whole genome shotgun (WGS) entry which is preliminary data.</text>
</comment>
<gene>
    <name evidence="2" type="ORF">SHD_2616</name>
</gene>
<dbReference type="Proteomes" id="UP000017548">
    <property type="component" value="Unassembled WGS sequence"/>
</dbReference>
<dbReference type="Gene3D" id="3.40.190.10">
    <property type="entry name" value="Periplasmic binding protein-like II"/>
    <property type="match status" value="2"/>
</dbReference>
<dbReference type="PANTHER" id="PTHR35936">
    <property type="entry name" value="MEMBRANE-BOUND LYTIC MUREIN TRANSGLYCOSYLASE F"/>
    <property type="match status" value="1"/>
</dbReference>
<dbReference type="EMBL" id="AXZL01000069">
    <property type="protein sequence ID" value="ESE40731.1"/>
    <property type="molecule type" value="Genomic_DNA"/>
</dbReference>
<comment type="similarity">
    <text evidence="1">Belongs to the bacterial solute-binding protein 3 family.</text>
</comment>
<dbReference type="PANTHER" id="PTHR35936:SF25">
    <property type="entry name" value="ABC TRANSPORTER SUBSTRATE-BINDING PROTEIN"/>
    <property type="match status" value="1"/>
</dbReference>
<evidence type="ECO:0000313" key="2">
    <source>
        <dbReference type="EMBL" id="ESE40731.1"/>
    </source>
</evidence>
<organism evidence="2 3">
    <name type="scientific">Shewanella decolorationis S12</name>
    <dbReference type="NCBI Taxonomy" id="1353536"/>
    <lineage>
        <taxon>Bacteria</taxon>
        <taxon>Pseudomonadati</taxon>
        <taxon>Pseudomonadota</taxon>
        <taxon>Gammaproteobacteria</taxon>
        <taxon>Alteromonadales</taxon>
        <taxon>Shewanellaceae</taxon>
        <taxon>Shewanella</taxon>
    </lineage>
</organism>
<protein>
    <submittedName>
        <fullName evidence="2">Succinate dehydrogenase</fullName>
    </submittedName>
</protein>